<accession>A0A0K1ED76</accession>
<evidence type="ECO:0000256" key="2">
    <source>
        <dbReference type="ARBA" id="ARBA00022741"/>
    </source>
</evidence>
<dbReference type="SUPFAM" id="SSF56112">
    <property type="entry name" value="Protein kinase-like (PK-like)"/>
    <property type="match status" value="1"/>
</dbReference>
<sequence>MRCPHCARRLPARSEAACPVHPDAVAAHAAQTVRLTDTPSTAKVSRAAAAIQAVMAAAAQEEDDTATASEPEPTIPGFQLEALIGEGGFARVHAARRMHDGRAVAIKVARRPGEVRMQREIVALSRLAPPLVPELLGSGRTAGGRPYLVLERLAGRSLADWMASLPGTGSAAPSDALAIVTALGEALDAAHDVGVVHRDVKPENTWMREDGGVTLLDFGLVTGTAALGPKVTRPGEVLGTSIYMAPEQCLGLDTTGPSADVYALGVVTFELLTGRPPFVGAPPIVRRAHVLQSPQAPSSLAPLPSAIDGVVLQCLAKDPLERPRRASELGPQLRTALHGWFENQSGRRAWAQAGT</sequence>
<evidence type="ECO:0000259" key="6">
    <source>
        <dbReference type="PROSITE" id="PS50011"/>
    </source>
</evidence>
<keyword evidence="2 5" id="KW-0547">Nucleotide-binding</keyword>
<dbReference type="EMBL" id="CP012159">
    <property type="protein sequence ID" value="AKT38831.1"/>
    <property type="molecule type" value="Genomic_DNA"/>
</dbReference>
<feature type="binding site" evidence="5">
    <location>
        <position position="107"/>
    </location>
    <ligand>
        <name>ATP</name>
        <dbReference type="ChEBI" id="CHEBI:30616"/>
    </ligand>
</feature>
<evidence type="ECO:0000313" key="7">
    <source>
        <dbReference type="EMBL" id="AKT38831.1"/>
    </source>
</evidence>
<dbReference type="RefSeq" id="WP_050431012.1">
    <property type="nucleotide sequence ID" value="NZ_CP012159.1"/>
</dbReference>
<evidence type="ECO:0000313" key="8">
    <source>
        <dbReference type="Proteomes" id="UP000067626"/>
    </source>
</evidence>
<dbReference type="PROSITE" id="PS50011">
    <property type="entry name" value="PROTEIN_KINASE_DOM"/>
    <property type="match status" value="1"/>
</dbReference>
<feature type="domain" description="Protein kinase" evidence="6">
    <location>
        <begin position="78"/>
        <end position="341"/>
    </location>
</feature>
<dbReference type="GO" id="GO:0004674">
    <property type="term" value="F:protein serine/threonine kinase activity"/>
    <property type="evidence" value="ECO:0007669"/>
    <property type="project" value="TreeGrafter"/>
</dbReference>
<dbReference type="PANTHER" id="PTHR43289">
    <property type="entry name" value="MITOGEN-ACTIVATED PROTEIN KINASE KINASE KINASE 20-RELATED"/>
    <property type="match status" value="1"/>
</dbReference>
<proteinExistence type="predicted"/>
<dbReference type="InterPro" id="IPR000719">
    <property type="entry name" value="Prot_kinase_dom"/>
</dbReference>
<dbReference type="KEGG" id="ccro:CMC5_029770"/>
<dbReference type="PANTHER" id="PTHR43289:SF6">
    <property type="entry name" value="SERINE_THREONINE-PROTEIN KINASE NEKL-3"/>
    <property type="match status" value="1"/>
</dbReference>
<evidence type="ECO:0000256" key="4">
    <source>
        <dbReference type="ARBA" id="ARBA00022840"/>
    </source>
</evidence>
<keyword evidence="1" id="KW-0808">Transferase</keyword>
<keyword evidence="3" id="KW-0418">Kinase</keyword>
<name>A0A0K1ED76_CHOCO</name>
<dbReference type="Proteomes" id="UP000067626">
    <property type="component" value="Chromosome"/>
</dbReference>
<dbReference type="STRING" id="52.CMC5_029770"/>
<keyword evidence="4 5" id="KW-0067">ATP-binding</keyword>
<dbReference type="AlphaFoldDB" id="A0A0K1ED76"/>
<evidence type="ECO:0000256" key="1">
    <source>
        <dbReference type="ARBA" id="ARBA00022679"/>
    </source>
</evidence>
<dbReference type="Pfam" id="PF00069">
    <property type="entry name" value="Pkinase"/>
    <property type="match status" value="1"/>
</dbReference>
<dbReference type="CDD" id="cd14014">
    <property type="entry name" value="STKc_PknB_like"/>
    <property type="match status" value="1"/>
</dbReference>
<dbReference type="SMART" id="SM00220">
    <property type="entry name" value="S_TKc"/>
    <property type="match status" value="1"/>
</dbReference>
<reference evidence="7 8" key="1">
    <citation type="submission" date="2015-07" db="EMBL/GenBank/DDBJ databases">
        <title>Genome analysis of myxobacterium Chondromyces crocatus Cm c5 reveals a high potential for natural compound synthesis and the genetic basis for the loss of fruiting body formation.</title>
        <authorList>
            <person name="Zaburannyi N."/>
            <person name="Bunk B."/>
            <person name="Maier J."/>
            <person name="Overmann J."/>
            <person name="Mueller R."/>
        </authorList>
    </citation>
    <scope>NUCLEOTIDE SEQUENCE [LARGE SCALE GENOMIC DNA]</scope>
    <source>
        <strain evidence="7 8">Cm c5</strain>
    </source>
</reference>
<gene>
    <name evidence="7" type="ORF">CMC5_029770</name>
</gene>
<dbReference type="InterPro" id="IPR017441">
    <property type="entry name" value="Protein_kinase_ATP_BS"/>
</dbReference>
<dbReference type="OrthoDB" id="5477268at2"/>
<keyword evidence="8" id="KW-1185">Reference proteome</keyword>
<dbReference type="InterPro" id="IPR011009">
    <property type="entry name" value="Kinase-like_dom_sf"/>
</dbReference>
<dbReference type="GO" id="GO:0005524">
    <property type="term" value="F:ATP binding"/>
    <property type="evidence" value="ECO:0007669"/>
    <property type="project" value="UniProtKB-UniRule"/>
</dbReference>
<dbReference type="Gene3D" id="1.10.510.10">
    <property type="entry name" value="Transferase(Phosphotransferase) domain 1"/>
    <property type="match status" value="1"/>
</dbReference>
<evidence type="ECO:0000256" key="5">
    <source>
        <dbReference type="PROSITE-ProRule" id="PRU10141"/>
    </source>
</evidence>
<evidence type="ECO:0000256" key="3">
    <source>
        <dbReference type="ARBA" id="ARBA00022777"/>
    </source>
</evidence>
<organism evidence="7 8">
    <name type="scientific">Chondromyces crocatus</name>
    <dbReference type="NCBI Taxonomy" id="52"/>
    <lineage>
        <taxon>Bacteria</taxon>
        <taxon>Pseudomonadati</taxon>
        <taxon>Myxococcota</taxon>
        <taxon>Polyangia</taxon>
        <taxon>Polyangiales</taxon>
        <taxon>Polyangiaceae</taxon>
        <taxon>Chondromyces</taxon>
    </lineage>
</organism>
<dbReference type="PROSITE" id="PS00107">
    <property type="entry name" value="PROTEIN_KINASE_ATP"/>
    <property type="match status" value="1"/>
</dbReference>
<protein>
    <recommendedName>
        <fullName evidence="6">Protein kinase domain-containing protein</fullName>
    </recommendedName>
</protein>